<protein>
    <submittedName>
        <fullName evidence="1">Uncharacterized protein</fullName>
    </submittedName>
</protein>
<gene>
    <name evidence="1" type="ORF">I303_02331</name>
    <name evidence="2" type="ORF">I303_101537</name>
</gene>
<dbReference type="RefSeq" id="XP_018265954.1">
    <property type="nucleotide sequence ID" value="XM_018405673.1"/>
</dbReference>
<evidence type="ECO:0000313" key="1">
    <source>
        <dbReference type="EMBL" id="OBR88112.1"/>
    </source>
</evidence>
<dbReference type="GeneID" id="28966030"/>
<proteinExistence type="predicted"/>
<reference evidence="2" key="2">
    <citation type="submission" date="2013-07" db="EMBL/GenBank/DDBJ databases">
        <authorList>
            <consortium name="The Broad Institute Genome Sequencing Platform"/>
            <person name="Cuomo C."/>
            <person name="Litvintseva A."/>
            <person name="Chen Y."/>
            <person name="Heitman J."/>
            <person name="Sun S."/>
            <person name="Springer D."/>
            <person name="Dromer F."/>
            <person name="Young S.K."/>
            <person name="Zeng Q."/>
            <person name="Gargeya S."/>
            <person name="Fitzgerald M."/>
            <person name="Abouelleil A."/>
            <person name="Alvarado L."/>
            <person name="Berlin A.M."/>
            <person name="Chapman S.B."/>
            <person name="Dewar J."/>
            <person name="Goldberg J."/>
            <person name="Griggs A."/>
            <person name="Gujja S."/>
            <person name="Hansen M."/>
            <person name="Howarth C."/>
            <person name="Imamovic A."/>
            <person name="Larimer J."/>
            <person name="McCowan C."/>
            <person name="Murphy C."/>
            <person name="Pearson M."/>
            <person name="Priest M."/>
            <person name="Roberts A."/>
            <person name="Saif S."/>
            <person name="Shea T."/>
            <person name="Sykes S."/>
            <person name="Wortman J."/>
            <person name="Nusbaum C."/>
            <person name="Birren B."/>
        </authorList>
    </citation>
    <scope>NUCLEOTIDE SEQUENCE</scope>
    <source>
        <strain evidence="2">CBS 10117</strain>
    </source>
</reference>
<evidence type="ECO:0000313" key="3">
    <source>
        <dbReference type="Proteomes" id="UP000078595"/>
    </source>
</evidence>
<dbReference type="VEuPathDB" id="FungiDB:I303_02331"/>
<dbReference type="KEGG" id="kdj:28966030"/>
<dbReference type="Proteomes" id="UP000078595">
    <property type="component" value="Chromosome 2"/>
</dbReference>
<reference evidence="2" key="3">
    <citation type="submission" date="2024-02" db="EMBL/GenBank/DDBJ databases">
        <title>Comparative genomics of Cryptococcus and Kwoniella reveals pathogenesis evolution and contrasting modes of karyotype evolution via chromosome fusion or intercentromeric recombination.</title>
        <authorList>
            <person name="Coelho M.A."/>
            <person name="David-Palma M."/>
            <person name="Shea T."/>
            <person name="Bowers K."/>
            <person name="McGinley-Smith S."/>
            <person name="Mohammad A.W."/>
            <person name="Gnirke A."/>
            <person name="Yurkov A.M."/>
            <person name="Nowrousian M."/>
            <person name="Sun S."/>
            <person name="Cuomo C.A."/>
            <person name="Heitman J."/>
        </authorList>
    </citation>
    <scope>NUCLEOTIDE SEQUENCE</scope>
    <source>
        <strain evidence="2">CBS 10117</strain>
    </source>
</reference>
<dbReference type="AlphaFoldDB" id="A0A1A6ADG5"/>
<dbReference type="EMBL" id="KI894028">
    <property type="protein sequence ID" value="OBR88112.1"/>
    <property type="molecule type" value="Genomic_DNA"/>
</dbReference>
<reference evidence="1" key="1">
    <citation type="submission" date="2013-07" db="EMBL/GenBank/DDBJ databases">
        <title>The Genome Sequence of Cryptococcus dejecticola CBS10117.</title>
        <authorList>
            <consortium name="The Broad Institute Genome Sequencing Platform"/>
            <person name="Cuomo C."/>
            <person name="Litvintseva A."/>
            <person name="Chen Y."/>
            <person name="Heitman J."/>
            <person name="Sun S."/>
            <person name="Springer D."/>
            <person name="Dromer F."/>
            <person name="Young S.K."/>
            <person name="Zeng Q."/>
            <person name="Gargeya S."/>
            <person name="Fitzgerald M."/>
            <person name="Abouelleil A."/>
            <person name="Alvarado L."/>
            <person name="Berlin A.M."/>
            <person name="Chapman S.B."/>
            <person name="Dewar J."/>
            <person name="Goldberg J."/>
            <person name="Griggs A."/>
            <person name="Gujja S."/>
            <person name="Hansen M."/>
            <person name="Howarth C."/>
            <person name="Imamovic A."/>
            <person name="Larimer J."/>
            <person name="McCowan C."/>
            <person name="Murphy C."/>
            <person name="Pearson M."/>
            <person name="Priest M."/>
            <person name="Roberts A."/>
            <person name="Saif S."/>
            <person name="Shea T."/>
            <person name="Sykes S."/>
            <person name="Wortman J."/>
            <person name="Nusbaum C."/>
            <person name="Birren B."/>
        </authorList>
    </citation>
    <scope>NUCLEOTIDE SEQUENCE [LARGE SCALE GENOMIC DNA]</scope>
    <source>
        <strain evidence="1">CBS 10117</strain>
    </source>
</reference>
<dbReference type="EMBL" id="CP144531">
    <property type="protein sequence ID" value="WWC58991.1"/>
    <property type="molecule type" value="Genomic_DNA"/>
</dbReference>
<sequence length="311" mass="34827">MAFFVESSGSVTVRDTLMDSILLDEPSQKIEPDAPDAEAAFVNALENKRLDIEGSHYLWALDVNDRSGSSELRSFAWLGGSANGRHALKQALTDGLTSWISSELLSYNADSYRQGSAKWRNAKVRAIRNSIAQGGLHPRFEHWDRRQWNFLSWDQGEHHRTKRHFQKEVSLSTIQDAEAIWIALENGTNETDGTDTVMVGALVLATEPGQHGIDTIIRIGTIVSNHDPGVMLYEDREASLDEYARDWAISQAKKGVVTANTAIEQSSHNPSWKAVKVNSITFDELPAIQDYQIPRRVAGSFPYLLERYRGD</sequence>
<keyword evidence="3" id="KW-1185">Reference proteome</keyword>
<evidence type="ECO:0000313" key="2">
    <source>
        <dbReference type="EMBL" id="WWC58991.1"/>
    </source>
</evidence>
<organism evidence="1">
    <name type="scientific">Kwoniella dejecticola CBS 10117</name>
    <dbReference type="NCBI Taxonomy" id="1296121"/>
    <lineage>
        <taxon>Eukaryota</taxon>
        <taxon>Fungi</taxon>
        <taxon>Dikarya</taxon>
        <taxon>Basidiomycota</taxon>
        <taxon>Agaricomycotina</taxon>
        <taxon>Tremellomycetes</taxon>
        <taxon>Tremellales</taxon>
        <taxon>Cryptococcaceae</taxon>
        <taxon>Kwoniella</taxon>
    </lineage>
</organism>
<accession>A0A1A6ADG5</accession>
<name>A0A1A6ADG5_9TREE</name>